<dbReference type="InterPro" id="IPR038300">
    <property type="entry name" value="SASP_sf_alpha/beta"/>
</dbReference>
<organism evidence="1 2">
    <name type="scientific">Alicyclobacillus fodiniaquatilis</name>
    <dbReference type="NCBI Taxonomy" id="1661150"/>
    <lineage>
        <taxon>Bacteria</taxon>
        <taxon>Bacillati</taxon>
        <taxon>Bacillota</taxon>
        <taxon>Bacilli</taxon>
        <taxon>Bacillales</taxon>
        <taxon>Alicyclobacillaceae</taxon>
        <taxon>Alicyclobacillus</taxon>
    </lineage>
</organism>
<name>A0ABW4JMW3_9BACL</name>
<accession>A0ABW4JMW3</accession>
<dbReference type="InterPro" id="IPR001448">
    <property type="entry name" value="SASP_alpha/beta-type"/>
</dbReference>
<reference evidence="2" key="1">
    <citation type="journal article" date="2019" name="Int. J. Syst. Evol. Microbiol.">
        <title>The Global Catalogue of Microorganisms (GCM) 10K type strain sequencing project: providing services to taxonomists for standard genome sequencing and annotation.</title>
        <authorList>
            <consortium name="The Broad Institute Genomics Platform"/>
            <consortium name="The Broad Institute Genome Sequencing Center for Infectious Disease"/>
            <person name="Wu L."/>
            <person name="Ma J."/>
        </authorList>
    </citation>
    <scope>NUCLEOTIDE SEQUENCE [LARGE SCALE GENOMIC DNA]</scope>
    <source>
        <strain evidence="2">CGMCC 1.12286</strain>
    </source>
</reference>
<keyword evidence="2" id="KW-1185">Reference proteome</keyword>
<dbReference type="Pfam" id="PF00269">
    <property type="entry name" value="SASP"/>
    <property type="match status" value="1"/>
</dbReference>
<evidence type="ECO:0000313" key="2">
    <source>
        <dbReference type="Proteomes" id="UP001597079"/>
    </source>
</evidence>
<dbReference type="EMBL" id="JBHUCX010000099">
    <property type="protein sequence ID" value="MFD1677774.1"/>
    <property type="molecule type" value="Genomic_DNA"/>
</dbReference>
<evidence type="ECO:0000313" key="1">
    <source>
        <dbReference type="EMBL" id="MFD1677774.1"/>
    </source>
</evidence>
<gene>
    <name evidence="1" type="ORF">ACFSB2_24225</name>
</gene>
<sequence length="103" mass="11411">MSESEKETVPGKAVHTIGPNGQLRLVEYKEPETEVTSAKEAADKIHVRYNEHGDNGDMTTRDAGRIGGQIGGPMVRKMVYLAKQELAKQHVDDLIEGQQNKRP</sequence>
<dbReference type="Proteomes" id="UP001597079">
    <property type="component" value="Unassembled WGS sequence"/>
</dbReference>
<proteinExistence type="predicted"/>
<dbReference type="Gene3D" id="6.10.10.80">
    <property type="entry name" value="Small, acid-soluble spore protein, alpha/beta type-like"/>
    <property type="match status" value="1"/>
</dbReference>
<dbReference type="RefSeq" id="WP_377945689.1">
    <property type="nucleotide sequence ID" value="NZ_JBHUCX010000099.1"/>
</dbReference>
<protein>
    <submittedName>
        <fullName evidence="1">Small, acid-soluble spore protein, alpha/beta type</fullName>
    </submittedName>
</protein>
<comment type="caution">
    <text evidence="1">The sequence shown here is derived from an EMBL/GenBank/DDBJ whole genome shotgun (WGS) entry which is preliminary data.</text>
</comment>